<protein>
    <submittedName>
        <fullName evidence="2">Uncharacterized protein</fullName>
    </submittedName>
</protein>
<evidence type="ECO:0000313" key="2">
    <source>
        <dbReference type="EMBL" id="KAH0539636.1"/>
    </source>
</evidence>
<evidence type="ECO:0000256" key="1">
    <source>
        <dbReference type="SAM" id="MobiDB-lite"/>
    </source>
</evidence>
<comment type="caution">
    <text evidence="2">The sequence shown here is derived from an EMBL/GenBank/DDBJ whole genome shotgun (WGS) entry which is preliminary data.</text>
</comment>
<dbReference type="AlphaFoldDB" id="A0AAV7HZR5"/>
<reference evidence="2 3" key="1">
    <citation type="journal article" date="2021" name="J. Hered.">
        <title>A chromosome-level genome assembly of the parasitoid wasp, Cotesia glomerata (Hymenoptera: Braconidae).</title>
        <authorList>
            <person name="Pinto B.J."/>
            <person name="Weis J.J."/>
            <person name="Gamble T."/>
            <person name="Ode P.J."/>
            <person name="Paul R."/>
            <person name="Zaspel J.M."/>
        </authorList>
    </citation>
    <scope>NUCLEOTIDE SEQUENCE [LARGE SCALE GENOMIC DNA]</scope>
    <source>
        <strain evidence="2">CgM1</strain>
    </source>
</reference>
<dbReference type="Proteomes" id="UP000826195">
    <property type="component" value="Unassembled WGS sequence"/>
</dbReference>
<proteinExistence type="predicted"/>
<dbReference type="EMBL" id="JAHXZJ010002609">
    <property type="protein sequence ID" value="KAH0539636.1"/>
    <property type="molecule type" value="Genomic_DNA"/>
</dbReference>
<keyword evidence="3" id="KW-1185">Reference proteome</keyword>
<gene>
    <name evidence="2" type="ORF">KQX54_006470</name>
</gene>
<organism evidence="2 3">
    <name type="scientific">Cotesia glomerata</name>
    <name type="common">Lepidopteran parasitic wasp</name>
    <name type="synonym">Apanteles glomeratus</name>
    <dbReference type="NCBI Taxonomy" id="32391"/>
    <lineage>
        <taxon>Eukaryota</taxon>
        <taxon>Metazoa</taxon>
        <taxon>Ecdysozoa</taxon>
        <taxon>Arthropoda</taxon>
        <taxon>Hexapoda</taxon>
        <taxon>Insecta</taxon>
        <taxon>Pterygota</taxon>
        <taxon>Neoptera</taxon>
        <taxon>Endopterygota</taxon>
        <taxon>Hymenoptera</taxon>
        <taxon>Apocrita</taxon>
        <taxon>Ichneumonoidea</taxon>
        <taxon>Braconidae</taxon>
        <taxon>Microgastrinae</taxon>
        <taxon>Cotesia</taxon>
    </lineage>
</organism>
<name>A0AAV7HZR5_COTGL</name>
<evidence type="ECO:0000313" key="3">
    <source>
        <dbReference type="Proteomes" id="UP000826195"/>
    </source>
</evidence>
<feature type="compositionally biased region" description="Basic residues" evidence="1">
    <location>
        <begin position="37"/>
        <end position="48"/>
    </location>
</feature>
<feature type="compositionally biased region" description="Basic and acidic residues" evidence="1">
    <location>
        <begin position="1"/>
        <end position="12"/>
    </location>
</feature>
<feature type="region of interest" description="Disordered" evidence="1">
    <location>
        <begin position="1"/>
        <end position="83"/>
    </location>
</feature>
<accession>A0AAV7HZR5</accession>
<sequence>MDRRIDPFENRVDLGVPPSKSRNHSQGLAFPPVNKVQKSRREHKKRDYGKKDLSFHQSVIEVHHDVDSPPSSELYSHEPKPLH</sequence>